<dbReference type="SUPFAM" id="SSF81324">
    <property type="entry name" value="Voltage-gated potassium channels"/>
    <property type="match status" value="1"/>
</dbReference>
<dbReference type="Gene3D" id="1.10.287.70">
    <property type="match status" value="1"/>
</dbReference>
<keyword evidence="1" id="KW-0630">Potassium</keyword>
<keyword evidence="3" id="KW-0812">Transmembrane</keyword>
<accession>A0A2P6U037</accession>
<evidence type="ECO:0000256" key="2">
    <source>
        <dbReference type="ARBA" id="ARBA00022882"/>
    </source>
</evidence>
<evidence type="ECO:0000256" key="3">
    <source>
        <dbReference type="SAM" id="Phobius"/>
    </source>
</evidence>
<organism evidence="4 5">
    <name type="scientific">Chlorella sorokiniana</name>
    <name type="common">Freshwater green alga</name>
    <dbReference type="NCBI Taxonomy" id="3076"/>
    <lineage>
        <taxon>Eukaryota</taxon>
        <taxon>Viridiplantae</taxon>
        <taxon>Chlorophyta</taxon>
        <taxon>core chlorophytes</taxon>
        <taxon>Trebouxiophyceae</taxon>
        <taxon>Chlorellales</taxon>
        <taxon>Chlorellaceae</taxon>
        <taxon>Chlorella clade</taxon>
        <taxon>Chlorella</taxon>
    </lineage>
</organism>
<keyword evidence="2" id="KW-0407">Ion channel</keyword>
<dbReference type="EMBL" id="LHPG02000003">
    <property type="protein sequence ID" value="PRW59660.1"/>
    <property type="molecule type" value="Genomic_DNA"/>
</dbReference>
<dbReference type="PANTHER" id="PTHR45743:SF2">
    <property type="entry name" value="POTASSIUM CHANNEL AKT1"/>
    <property type="match status" value="1"/>
</dbReference>
<sequence length="384" mass="42146">MQPKVVVLLIGTNDLSNLGFKANGNATLERKLIDAAPIVAGRRLVVLDGPTCLHQYIRHGSFLWDAAAVLAIVPQVAILALGGGNVAWKLFRFLRMLRLLRVKRLAKAVWGAGLTCGPGGARFMFELTTAGMYGLCVVWILALLTNLLGCFWLWLAEMQGVPNSCCYFALSTITTAVYGDVICTTVPEIAVVMLYDCFSVFWWACVVTLIFEVIEASSRDAHKASVLLDQLFEAEGWMQERQLPGDLQQRVRRFYAEVWAPAEAGNEAEQLQELPAALRADVVWRLAGPALRASRLLRPLPEEALRFLAADLRPCHTPAGLDMFKQGDTAKGRCYILQAALAVSTCSVWCLEASHVAALMQDDPALAHAVADAYLQYLEDLALP</sequence>
<feature type="transmembrane region" description="Helical" evidence="3">
    <location>
        <begin position="167"/>
        <end position="187"/>
    </location>
</feature>
<dbReference type="AlphaFoldDB" id="A0A2P6U037"/>
<dbReference type="OrthoDB" id="421226at2759"/>
<comment type="caution">
    <text evidence="4">The sequence shown here is derived from an EMBL/GenBank/DDBJ whole genome shotgun (WGS) entry which is preliminary data.</text>
</comment>
<dbReference type="InterPro" id="IPR018490">
    <property type="entry name" value="cNMP-bd_dom_sf"/>
</dbReference>
<gene>
    <name evidence="4" type="ORF">C2E21_1521</name>
</gene>
<keyword evidence="1" id="KW-0631">Potassium channel</keyword>
<evidence type="ECO:0000313" key="4">
    <source>
        <dbReference type="EMBL" id="PRW59660.1"/>
    </source>
</evidence>
<name>A0A2P6U037_CHLSO</name>
<proteinExistence type="predicted"/>
<feature type="transmembrane region" description="Helical" evidence="3">
    <location>
        <begin position="131"/>
        <end position="155"/>
    </location>
</feature>
<protein>
    <submittedName>
        <fullName evidence="4">Cyclic nucleotide-binding</fullName>
    </submittedName>
</protein>
<keyword evidence="3" id="KW-1133">Transmembrane helix</keyword>
<feature type="transmembrane region" description="Helical" evidence="3">
    <location>
        <begin position="66"/>
        <end position="88"/>
    </location>
</feature>
<evidence type="ECO:0000256" key="1">
    <source>
        <dbReference type="ARBA" id="ARBA00022826"/>
    </source>
</evidence>
<feature type="transmembrane region" description="Helical" evidence="3">
    <location>
        <begin position="193"/>
        <end position="214"/>
    </location>
</feature>
<dbReference type="SUPFAM" id="SSF51206">
    <property type="entry name" value="cAMP-binding domain-like"/>
    <property type="match status" value="1"/>
</dbReference>
<keyword evidence="5" id="KW-1185">Reference proteome</keyword>
<dbReference type="InterPro" id="IPR045319">
    <property type="entry name" value="KAT/AKT"/>
</dbReference>
<dbReference type="PANTHER" id="PTHR45743">
    <property type="entry name" value="POTASSIUM CHANNEL AKT1"/>
    <property type="match status" value="1"/>
</dbReference>
<keyword evidence="2" id="KW-0406">Ion transport</keyword>
<keyword evidence="3" id="KW-0472">Membrane</keyword>
<dbReference type="Proteomes" id="UP000239899">
    <property type="component" value="Unassembled WGS sequence"/>
</dbReference>
<dbReference type="Gene3D" id="1.10.287.630">
    <property type="entry name" value="Helix hairpin bin"/>
    <property type="match status" value="1"/>
</dbReference>
<keyword evidence="1" id="KW-0633">Potassium transport</keyword>
<keyword evidence="2" id="KW-0813">Transport</keyword>
<dbReference type="GO" id="GO:0005249">
    <property type="term" value="F:voltage-gated potassium channel activity"/>
    <property type="evidence" value="ECO:0007669"/>
    <property type="project" value="InterPro"/>
</dbReference>
<keyword evidence="2" id="KW-0851">Voltage-gated channel</keyword>
<dbReference type="GO" id="GO:0034702">
    <property type="term" value="C:monoatomic ion channel complex"/>
    <property type="evidence" value="ECO:0007669"/>
    <property type="project" value="UniProtKB-KW"/>
</dbReference>
<evidence type="ECO:0000313" key="5">
    <source>
        <dbReference type="Proteomes" id="UP000239899"/>
    </source>
</evidence>
<reference evidence="4 5" key="1">
    <citation type="journal article" date="2018" name="Plant J.">
        <title>Genome sequences of Chlorella sorokiniana UTEX 1602 and Micractinium conductrix SAG 241.80: implications to maltose excretion by a green alga.</title>
        <authorList>
            <person name="Arriola M.B."/>
            <person name="Velmurugan N."/>
            <person name="Zhang Y."/>
            <person name="Plunkett M.H."/>
            <person name="Hondzo H."/>
            <person name="Barney B.M."/>
        </authorList>
    </citation>
    <scope>NUCLEOTIDE SEQUENCE [LARGE SCALE GENOMIC DNA]</scope>
    <source>
        <strain evidence="5">UTEX 1602</strain>
    </source>
</reference>